<feature type="compositionally biased region" description="Acidic residues" evidence="1">
    <location>
        <begin position="559"/>
        <end position="593"/>
    </location>
</feature>
<comment type="caution">
    <text evidence="2">The sequence shown here is derived from an EMBL/GenBank/DDBJ whole genome shotgun (WGS) entry which is preliminary data.</text>
</comment>
<protein>
    <submittedName>
        <fullName evidence="2">Uncharacterized protein</fullName>
    </submittedName>
</protein>
<feature type="region of interest" description="Disordered" evidence="1">
    <location>
        <begin position="106"/>
        <end position="173"/>
    </location>
</feature>
<keyword evidence="3" id="KW-1185">Reference proteome</keyword>
<name>A0A4S4LXW8_9AGAM</name>
<feature type="region of interest" description="Disordered" evidence="1">
    <location>
        <begin position="221"/>
        <end position="244"/>
    </location>
</feature>
<dbReference type="OrthoDB" id="3341212at2759"/>
<reference evidence="2 3" key="1">
    <citation type="submission" date="2019-02" db="EMBL/GenBank/DDBJ databases">
        <title>Genome sequencing of the rare red list fungi Bondarzewia mesenterica.</title>
        <authorList>
            <person name="Buettner E."/>
            <person name="Kellner H."/>
        </authorList>
    </citation>
    <scope>NUCLEOTIDE SEQUENCE [LARGE SCALE GENOMIC DNA]</scope>
    <source>
        <strain evidence="2 3">DSM 108281</strain>
    </source>
</reference>
<feature type="region of interest" description="Disordered" evidence="1">
    <location>
        <begin position="458"/>
        <end position="499"/>
    </location>
</feature>
<evidence type="ECO:0000256" key="1">
    <source>
        <dbReference type="SAM" id="MobiDB-lite"/>
    </source>
</evidence>
<dbReference type="AlphaFoldDB" id="A0A4S4LXW8"/>
<accession>A0A4S4LXW8</accession>
<feature type="region of interest" description="Disordered" evidence="1">
    <location>
        <begin position="559"/>
        <end position="600"/>
    </location>
</feature>
<proteinExistence type="predicted"/>
<organism evidence="2 3">
    <name type="scientific">Bondarzewia mesenterica</name>
    <dbReference type="NCBI Taxonomy" id="1095465"/>
    <lineage>
        <taxon>Eukaryota</taxon>
        <taxon>Fungi</taxon>
        <taxon>Dikarya</taxon>
        <taxon>Basidiomycota</taxon>
        <taxon>Agaricomycotina</taxon>
        <taxon>Agaricomycetes</taxon>
        <taxon>Russulales</taxon>
        <taxon>Bondarzewiaceae</taxon>
        <taxon>Bondarzewia</taxon>
    </lineage>
</organism>
<feature type="compositionally biased region" description="Acidic residues" evidence="1">
    <location>
        <begin position="461"/>
        <end position="498"/>
    </location>
</feature>
<dbReference type="Gene3D" id="1.20.1280.50">
    <property type="match status" value="1"/>
</dbReference>
<evidence type="ECO:0000313" key="2">
    <source>
        <dbReference type="EMBL" id="THH16977.1"/>
    </source>
</evidence>
<gene>
    <name evidence="2" type="ORF">EW146_g3750</name>
</gene>
<evidence type="ECO:0000313" key="3">
    <source>
        <dbReference type="Proteomes" id="UP000310158"/>
    </source>
</evidence>
<sequence length="983" mass="110725">MVMCATVAEDTCKLHALVGVASSMSNVSDSGIAFSTARLKRARLKMRIFRWLEWEERNVEEFCTAQGIIRSPLARSASSRRHIRIEDRRFPRGAFDPLRFTIFKGATSPHRQSDRPNLTKSSEEVHQGRSLARPAPLQASHWARREKKKKRKHNAERFTSSIPKDWSDAKNSTEQPALPLDFGTFNALPTAHSGKDLVYRFPPAPPPLSGNKIAGIGSENRLRCPEDRPEPARRGSPASLVNRTGFDAAPSWPLAAMERQKPTSESQVWDDTYRLVSRVQRPQVFELALSKNTPKSVERTHEGEGAAAYPTYLSAVCGREASLTYEHPEHRAWGGRTLEGNLDAALKHFVPSILNGMTRYRLFHPPHTHFLMPGDTARTSDASRTFERARCKIDSDVFQVIQVTQETTDGAEHLQTFYREGNPYIPPASGCPVNELPTELLSYIFELGTTQDILRRTEGGEVSDGDDSDHESELELEDVNEEGEGEGEEEEEEEEEEGRLDLEFQLLVSHVCRRWRDVALRTPSLWTHLNFTEGPPFEKSKAWIARSKGCPLYIDIDCTMDSDDGQDDGEEVEEDEQHFRLDDEEEEEGEGETDGSTTASMDIEFAPTIKPPRVPFTPSDLDTIRSLIMPEVRRWYVFECLVEDYLIMHGILQSLATAPEASQLRQFHLYHYEDCEDYVTFKPAHLIAPVAPFGGRAPNLTHCALWGVHVDWPRCAFLSGLEEFELAYHAKDVRPAYDDFARILKSSPKLTTLTLCLSGPAGDPKDWPRETLEMPSVRNLVLSFLEPPYVSALLSRLLFPTLTALALDFDQGDFSDWIDELVRPMPGHARSVLHGLESVKISGLPCSHRAIDALYGAMPNVKTLNLNCRHLDQAFFDKLFFTPRPGPSIPSSSAAAAAATEERPMLLPNLQVISTTGISGEDMCALVESRKPRSIRRVLMEAEDDVDLTSEEWLRDHVEHFSYFEGSEDEDVDLLEIEVEDLE</sequence>
<dbReference type="SUPFAM" id="SSF81383">
    <property type="entry name" value="F-box domain"/>
    <property type="match status" value="1"/>
</dbReference>
<dbReference type="Proteomes" id="UP000310158">
    <property type="component" value="Unassembled WGS sequence"/>
</dbReference>
<dbReference type="InterPro" id="IPR036047">
    <property type="entry name" value="F-box-like_dom_sf"/>
</dbReference>
<feature type="compositionally biased region" description="Basic and acidic residues" evidence="1">
    <location>
        <begin position="221"/>
        <end position="233"/>
    </location>
</feature>
<feature type="compositionally biased region" description="Basic residues" evidence="1">
    <location>
        <begin position="142"/>
        <end position="154"/>
    </location>
</feature>
<dbReference type="InterPro" id="IPR032675">
    <property type="entry name" value="LRR_dom_sf"/>
</dbReference>
<dbReference type="Gene3D" id="3.80.10.10">
    <property type="entry name" value="Ribonuclease Inhibitor"/>
    <property type="match status" value="1"/>
</dbReference>
<dbReference type="EMBL" id="SGPL01000132">
    <property type="protein sequence ID" value="THH16977.1"/>
    <property type="molecule type" value="Genomic_DNA"/>
</dbReference>